<name>A0AAV5QXX4_9ASCO</name>
<evidence type="ECO:0000256" key="9">
    <source>
        <dbReference type="ARBA" id="ARBA00022676"/>
    </source>
</evidence>
<dbReference type="FunFam" id="3.20.20.80:FF:000242">
    <property type="entry name" value="Glycogen debranching enzyme Gdb1, putative"/>
    <property type="match status" value="1"/>
</dbReference>
<gene>
    <name evidence="21" type="ORF">DASC09_062770</name>
</gene>
<evidence type="ECO:0000259" key="20">
    <source>
        <dbReference type="Pfam" id="PF14702"/>
    </source>
</evidence>
<evidence type="ECO:0000259" key="18">
    <source>
        <dbReference type="Pfam" id="PF14699"/>
    </source>
</evidence>
<evidence type="ECO:0000256" key="2">
    <source>
        <dbReference type="ARBA" id="ARBA00000927"/>
    </source>
</evidence>
<dbReference type="InterPro" id="IPR006421">
    <property type="entry name" value="Glycogen_debranch_met"/>
</dbReference>
<dbReference type="GO" id="GO:0005737">
    <property type="term" value="C:cytoplasm"/>
    <property type="evidence" value="ECO:0007669"/>
    <property type="project" value="UniProtKB-SubCell"/>
</dbReference>
<feature type="domain" description="Glycogen debranching enzyme glucanotransferase" evidence="19">
    <location>
        <begin position="134"/>
        <end position="564"/>
    </location>
</feature>
<dbReference type="InterPro" id="IPR032790">
    <property type="entry name" value="GDE_C"/>
</dbReference>
<dbReference type="RefSeq" id="XP_064855933.1">
    <property type="nucleotide sequence ID" value="XM_064999861.1"/>
</dbReference>
<keyword evidence="10" id="KW-0808">Transferase</keyword>
<dbReference type="SUPFAM" id="SSF51445">
    <property type="entry name" value="(Trans)glycosidases"/>
    <property type="match status" value="1"/>
</dbReference>
<feature type="domain" description="Glycogen debranching enzyme central" evidence="20">
    <location>
        <begin position="723"/>
        <end position="963"/>
    </location>
</feature>
<dbReference type="PANTHER" id="PTHR10569">
    <property type="entry name" value="GLYCOGEN DEBRANCHING ENZYME"/>
    <property type="match status" value="1"/>
</dbReference>
<dbReference type="InterPro" id="IPR032788">
    <property type="entry name" value="AGL_central"/>
</dbReference>
<evidence type="ECO:0000256" key="10">
    <source>
        <dbReference type="ARBA" id="ARBA00022679"/>
    </source>
</evidence>
<comment type="catalytic activity">
    <reaction evidence="1">
        <text>Transfers a segment of a (1-&gt;4)-alpha-D-glucan to a new position in an acceptor, which may be glucose or a (1-&gt;4)-alpha-D-glucan.</text>
        <dbReference type="EC" id="2.4.1.25"/>
    </reaction>
</comment>
<dbReference type="GO" id="GO:0005978">
    <property type="term" value="P:glycogen biosynthetic process"/>
    <property type="evidence" value="ECO:0007669"/>
    <property type="project" value="UniProtKB-KW"/>
</dbReference>
<comment type="subcellular location">
    <subcellularLocation>
        <location evidence="4">Cytoplasm</location>
    </subcellularLocation>
</comment>
<dbReference type="Pfam" id="PF14702">
    <property type="entry name" value="hGDE_central"/>
    <property type="match status" value="1"/>
</dbReference>
<dbReference type="Proteomes" id="UP001360560">
    <property type="component" value="Unassembled WGS sequence"/>
</dbReference>
<dbReference type="FunFam" id="3.20.20.80:FF:000070">
    <property type="entry name" value="GDB1p Glycogen debranching enzyme"/>
    <property type="match status" value="1"/>
</dbReference>
<dbReference type="NCBIfam" id="TIGR01531">
    <property type="entry name" value="glyc_debranch"/>
    <property type="match status" value="1"/>
</dbReference>
<keyword evidence="11" id="KW-0378">Hydrolase</keyword>
<evidence type="ECO:0000256" key="5">
    <source>
        <dbReference type="ARBA" id="ARBA00012560"/>
    </source>
</evidence>
<evidence type="ECO:0000256" key="11">
    <source>
        <dbReference type="ARBA" id="ARBA00022801"/>
    </source>
</evidence>
<dbReference type="InterPro" id="IPR017853">
    <property type="entry name" value="GH"/>
</dbReference>
<evidence type="ECO:0000259" key="19">
    <source>
        <dbReference type="Pfam" id="PF14701"/>
    </source>
</evidence>
<evidence type="ECO:0000256" key="1">
    <source>
        <dbReference type="ARBA" id="ARBA00000439"/>
    </source>
</evidence>
<feature type="domain" description="Glycogen debranching enzyme C-terminal" evidence="17">
    <location>
        <begin position="1052"/>
        <end position="1512"/>
    </location>
</feature>
<dbReference type="GeneID" id="90076926"/>
<keyword evidence="9" id="KW-0328">Glycosyltransferase</keyword>
<dbReference type="EC" id="3.2.1.33" evidence="6"/>
<dbReference type="InterPro" id="IPR008928">
    <property type="entry name" value="6-hairpin_glycosidase_sf"/>
</dbReference>
<dbReference type="Gene3D" id="3.20.20.80">
    <property type="entry name" value="Glycosidases"/>
    <property type="match status" value="2"/>
</dbReference>
<dbReference type="Pfam" id="PF14699">
    <property type="entry name" value="hGDE_N"/>
    <property type="match status" value="1"/>
</dbReference>
<comment type="catalytic activity">
    <reaction evidence="2">
        <text>Hydrolysis of (1-&gt;6)-alpha-D-glucosidic branch linkages in glycogen phosphorylase limit dextrin.</text>
        <dbReference type="EC" id="3.2.1.33"/>
    </reaction>
</comment>
<dbReference type="FunFam" id="1.50.10.10:FF:000039">
    <property type="entry name" value="Glycogen debranching enzyme Gdb1, putative"/>
    <property type="match status" value="1"/>
</dbReference>
<dbReference type="GO" id="GO:0004134">
    <property type="term" value="F:4-alpha-glucanotransferase activity"/>
    <property type="evidence" value="ECO:0007669"/>
    <property type="project" value="UniProtKB-EC"/>
</dbReference>
<evidence type="ECO:0000256" key="15">
    <source>
        <dbReference type="ARBA" id="ARBA00025780"/>
    </source>
</evidence>
<dbReference type="InterPro" id="IPR032792">
    <property type="entry name" value="AGL_glucanoTrfase"/>
</dbReference>
<dbReference type="EC" id="2.4.1.25" evidence="5"/>
<evidence type="ECO:0000313" key="21">
    <source>
        <dbReference type="EMBL" id="GMM38938.1"/>
    </source>
</evidence>
<feature type="domain" description="Eukaryotic glycogen debranching enzyme N-terminal" evidence="18">
    <location>
        <begin position="43"/>
        <end position="131"/>
    </location>
</feature>
<evidence type="ECO:0000259" key="17">
    <source>
        <dbReference type="Pfam" id="PF06202"/>
    </source>
</evidence>
<keyword evidence="12" id="KW-0320">Glycogen biosynthesis</keyword>
<evidence type="ECO:0000256" key="13">
    <source>
        <dbReference type="ARBA" id="ARBA00023268"/>
    </source>
</evidence>
<proteinExistence type="inferred from homology"/>
<protein>
    <recommendedName>
        <fullName evidence="7">Glycogen debranching enzyme</fullName>
        <ecNumber evidence="5">2.4.1.25</ecNumber>
        <ecNumber evidence="6">3.2.1.33</ecNumber>
    </recommendedName>
    <alternativeName>
        <fullName evidence="16">Glycogen debrancher</fullName>
    </alternativeName>
</protein>
<dbReference type="CDD" id="cd11327">
    <property type="entry name" value="AmyAc_Glg_debranch_2"/>
    <property type="match status" value="1"/>
</dbReference>
<keyword evidence="8" id="KW-0963">Cytoplasm</keyword>
<dbReference type="Pfam" id="PF14701">
    <property type="entry name" value="hDGE_amylase"/>
    <property type="match status" value="1"/>
</dbReference>
<dbReference type="PANTHER" id="PTHR10569:SF2">
    <property type="entry name" value="GLYCOGEN DEBRANCHING ENZYME"/>
    <property type="match status" value="1"/>
</dbReference>
<keyword evidence="13" id="KW-0511">Multifunctional enzyme</keyword>
<comment type="caution">
    <text evidence="21">The sequence shown here is derived from an EMBL/GenBank/DDBJ whole genome shotgun (WGS) entry which is preliminary data.</text>
</comment>
<sequence length="1526" mass="174500">MKELLLKLGDHGEPSTFNKGILLLNSFPFDTSGDYKDVIFKIKLVISAASPVTRDGIIWTNIPTDPSVMFNREKFYKNPIDNSFYKDINLTLSINKPGVYAYFASYRSAETNKIITTRKYYFVVQPSLDINGEYLTLNSVSIQSVVSKWMGPLKDWDNIFQEISNKGYNMVHFTPLQHRGESNSPYSIFDQLSFDPNLFESTKQVENLVKKMHSEFKLLSMTDIVWNHTANNSDWLRDHPEAGYSKITAPHLTAAIELDKALLVFSTQLEKLGYTYNINTVDDLLNIMDGIKTNVLEQLKLWEFYTLNVEKTISQLKEFLVSHPCESIPIIQLTQSQIESLSELAKLATDFCTDGMGFGLSSRHGNELNVSKFASVVLSYIKEKPQVSEASFENVLSESDRLLNEINLPLYRIYDTDVSVILEQLFNRIKYLRIDDHGPKLGKISIESPLTEPYFTRFDDPKTGEEIALANNGWVWNGNPLIDFASDKSKAYLRREVIVWGDCVKLRYGSDPKDSPYLWDRMIKYTQLCAKVFDGFRIDNCHSTPIHVGERLIDAAREVNPNLYVVAELFSGSEDLDSLFVERLGISSLIREAMQAWSEDELSRLLRRHAGRPIGSLKWLPLDDFAYPASCEPEANKGEYERVSEIAIPKFLAYQEPHALFMDCTHDNETPFQKRTVEDTLPNAALVGLCSCAVGSVFGYDECYPKLLDVVKETRSYTFGDNGIGHVKKKIYALRNELAKSNLSLQAHEMHIHHEDQYITFHRTNAKTGNGVFLIARTKFADEGAEFSLKPITFHGSKITHEFAYTLKKVGDPKASDAYIPSIPVEVQELESPQFEYNPETNETTVTLPKYFPRGSIAVFRTQYLDFNEELDKYLQEGAIEASKDLNLYDLNALLYKCESEERDASAGRDGNYNIPKYGHLVYSGLQGWISAIKDAINENDLSHPFCKNVREGVWSLDYIVNRTLKYTDSPGIQRFHDWMASRINTVKGLPFFLRPKYFVLVLGIAYEACRFRSLSLLSPMFHEATLFVQDLGLTSIQMIGINRSASLNPFKPVPSMAAGLPHFSYDWARCWGRDIFISLRGLLLASGRYDDAKNHILAAGSTLKHGLIPNLIDSLRNPRYNARDATWFWLQSIQDYITVVPDGEKILDENVKRRFPLNDKYVSHDDPEAFSYESSIRELIYEVFARHAKGQDFREANAGPMLDRQMKDEGFNIKINVDWETGLIFGGSQLNCGTWMDKMGESEKAGSKGIPGTPRDGAAIEISGLLKSSLRFVNQLNKQGLFDYTEVEKEDGTKISFEKWEQLVGENFERVYYIPMDDADNHKFDVNPAIINRRGIYKDLYRSGKEYEDYQLRPNFAIAMVVAPELFTPKYAVGALRIADTTIRGPVGMRTLDPSDYNYRPYYINSEDSTDFLTSKGRNYHQGPEWVWCIGYFLRAYSYFYSQDSIVKAREHNNTKKIREQLYRDLMYKLEGNKKWVKSYAWRGLTELTNKDGELCQDSSPTQAWSSGCIIDLFYDFYDTDKNNL</sequence>
<organism evidence="21 22">
    <name type="scientific">Saccharomycopsis crataegensis</name>
    <dbReference type="NCBI Taxonomy" id="43959"/>
    <lineage>
        <taxon>Eukaryota</taxon>
        <taxon>Fungi</taxon>
        <taxon>Dikarya</taxon>
        <taxon>Ascomycota</taxon>
        <taxon>Saccharomycotina</taxon>
        <taxon>Saccharomycetes</taxon>
        <taxon>Saccharomycopsidaceae</taxon>
        <taxon>Saccharomycopsis</taxon>
    </lineage>
</organism>
<evidence type="ECO:0000256" key="4">
    <source>
        <dbReference type="ARBA" id="ARBA00004496"/>
    </source>
</evidence>
<keyword evidence="22" id="KW-1185">Reference proteome</keyword>
<keyword evidence="14" id="KW-0326">Glycosidase</keyword>
<reference evidence="21 22" key="1">
    <citation type="journal article" date="2023" name="Elife">
        <title>Identification of key yeast species and microbe-microbe interactions impacting larval growth of Drosophila in the wild.</title>
        <authorList>
            <person name="Mure A."/>
            <person name="Sugiura Y."/>
            <person name="Maeda R."/>
            <person name="Honda K."/>
            <person name="Sakurai N."/>
            <person name="Takahashi Y."/>
            <person name="Watada M."/>
            <person name="Katoh T."/>
            <person name="Gotoh A."/>
            <person name="Gotoh Y."/>
            <person name="Taniguchi I."/>
            <person name="Nakamura K."/>
            <person name="Hayashi T."/>
            <person name="Katayama T."/>
            <person name="Uemura T."/>
            <person name="Hattori Y."/>
        </authorList>
    </citation>
    <scope>NUCLEOTIDE SEQUENCE [LARGE SCALE GENOMIC DNA]</scope>
    <source>
        <strain evidence="21 22">SC-9</strain>
    </source>
</reference>
<comment type="function">
    <text evidence="3">Multifunctional enzyme acting as 1,4-alpha-D-glucan:1,4-alpha-D-glucan 4-alpha-D-glycosyltransferase and amylo-1,6-glucosidase in glycogen degradation.</text>
</comment>
<evidence type="ECO:0000256" key="6">
    <source>
        <dbReference type="ARBA" id="ARBA00012778"/>
    </source>
</evidence>
<evidence type="ECO:0000256" key="16">
    <source>
        <dbReference type="ARBA" id="ARBA00031477"/>
    </source>
</evidence>
<dbReference type="GO" id="GO:0005980">
    <property type="term" value="P:glycogen catabolic process"/>
    <property type="evidence" value="ECO:0007669"/>
    <property type="project" value="InterPro"/>
</dbReference>
<evidence type="ECO:0000256" key="12">
    <source>
        <dbReference type="ARBA" id="ARBA00023056"/>
    </source>
</evidence>
<accession>A0AAV5QXX4</accession>
<comment type="similarity">
    <text evidence="15">Belongs to the glycogen debranching enzyme family.</text>
</comment>
<dbReference type="Pfam" id="PF06202">
    <property type="entry name" value="GDE_C"/>
    <property type="match status" value="1"/>
</dbReference>
<evidence type="ECO:0000256" key="8">
    <source>
        <dbReference type="ARBA" id="ARBA00022490"/>
    </source>
</evidence>
<evidence type="ECO:0000256" key="14">
    <source>
        <dbReference type="ARBA" id="ARBA00023295"/>
    </source>
</evidence>
<dbReference type="EMBL" id="BTFZ01000020">
    <property type="protein sequence ID" value="GMM38938.1"/>
    <property type="molecule type" value="Genomic_DNA"/>
</dbReference>
<dbReference type="GO" id="GO:0004135">
    <property type="term" value="F:amylo-alpha-1,6-glucosidase activity"/>
    <property type="evidence" value="ECO:0007669"/>
    <property type="project" value="UniProtKB-EC"/>
</dbReference>
<dbReference type="InterPro" id="IPR010401">
    <property type="entry name" value="AGL/Gdb1"/>
</dbReference>
<evidence type="ECO:0000313" key="22">
    <source>
        <dbReference type="Proteomes" id="UP001360560"/>
    </source>
</evidence>
<evidence type="ECO:0000256" key="7">
    <source>
        <dbReference type="ARBA" id="ARBA00020723"/>
    </source>
</evidence>
<dbReference type="InterPro" id="IPR029436">
    <property type="entry name" value="AGL_euk_N"/>
</dbReference>
<dbReference type="SUPFAM" id="SSF48208">
    <property type="entry name" value="Six-hairpin glycosidases"/>
    <property type="match status" value="1"/>
</dbReference>
<evidence type="ECO:0000256" key="3">
    <source>
        <dbReference type="ARBA" id="ARBA00003530"/>
    </source>
</evidence>